<sequence length="57" mass="6603">MNREYLLIGIALGRTSAEANNITLTDEDKEAIEWYKKESEKAKKEGRHIVFYAPDMD</sequence>
<protein>
    <submittedName>
        <fullName evidence="1">Uncharacterized protein</fullName>
    </submittedName>
</protein>
<proteinExistence type="predicted"/>
<gene>
    <name evidence="1" type="ORF">LDJ82_07075</name>
</gene>
<name>A0ABS7YZX5_9FIRM</name>
<reference evidence="2" key="1">
    <citation type="submission" date="2023-07" db="EMBL/GenBank/DDBJ databases">
        <title>FDA dAtabase for Regulatory Grade micrObial Sequences (FDA-ARGOS): Supporting development and validation of Infectious Disease Dx tests.</title>
        <authorList>
            <person name="Sproer C."/>
            <person name="Gronow S."/>
            <person name="Severitt S."/>
            <person name="Schroder I."/>
            <person name="Tallon L."/>
            <person name="Sadzewicz L."/>
            <person name="Zhao X."/>
            <person name="Boylan J."/>
            <person name="Ott S."/>
            <person name="Bowen H."/>
            <person name="Vavikolanu K."/>
            <person name="Hazen T."/>
            <person name="Aluvathingal J."/>
            <person name="Nadendla S."/>
            <person name="Lowell S."/>
            <person name="Myers T."/>
            <person name="Yan Y."/>
        </authorList>
    </citation>
    <scope>NUCLEOTIDE SEQUENCE [LARGE SCALE GENOMIC DNA]</scope>
    <source>
        <strain evidence="2">FDAARGOS_1538</strain>
    </source>
</reference>
<keyword evidence="2" id="KW-1185">Reference proteome</keyword>
<accession>A0ABS7YZX5</accession>
<evidence type="ECO:0000313" key="1">
    <source>
        <dbReference type="EMBL" id="MCA2096649.1"/>
    </source>
</evidence>
<dbReference type="Proteomes" id="UP001198374">
    <property type="component" value="Unassembled WGS sequence"/>
</dbReference>
<organism evidence="1 2">
    <name type="scientific">Anaerococcus degeneri</name>
    <dbReference type="NCBI Taxonomy" id="361500"/>
    <lineage>
        <taxon>Bacteria</taxon>
        <taxon>Bacillati</taxon>
        <taxon>Bacillota</taxon>
        <taxon>Tissierellia</taxon>
        <taxon>Tissierellales</taxon>
        <taxon>Peptoniphilaceae</taxon>
        <taxon>Anaerococcus</taxon>
    </lineage>
</organism>
<dbReference type="RefSeq" id="WP_209774608.1">
    <property type="nucleotide sequence ID" value="NZ_JAGGLO010000008.1"/>
</dbReference>
<comment type="caution">
    <text evidence="1">The sequence shown here is derived from an EMBL/GenBank/DDBJ whole genome shotgun (WGS) entry which is preliminary data.</text>
</comment>
<dbReference type="EMBL" id="JAIWIY010000001">
    <property type="protein sequence ID" value="MCA2096649.1"/>
    <property type="molecule type" value="Genomic_DNA"/>
</dbReference>
<evidence type="ECO:0000313" key="2">
    <source>
        <dbReference type="Proteomes" id="UP001198374"/>
    </source>
</evidence>